<feature type="transmembrane region" description="Helical" evidence="5">
    <location>
        <begin position="38"/>
        <end position="56"/>
    </location>
</feature>
<feature type="transmembrane region" description="Helical" evidence="5">
    <location>
        <begin position="6"/>
        <end position="26"/>
    </location>
</feature>
<evidence type="ECO:0000313" key="6">
    <source>
        <dbReference type="EMBL" id="QDT03674.1"/>
    </source>
</evidence>
<evidence type="ECO:0000256" key="5">
    <source>
        <dbReference type="SAM" id="Phobius"/>
    </source>
</evidence>
<dbReference type="EMBL" id="CP036525">
    <property type="protein sequence ID" value="QDT03674.1"/>
    <property type="molecule type" value="Genomic_DNA"/>
</dbReference>
<feature type="transmembrane region" description="Helical" evidence="5">
    <location>
        <begin position="62"/>
        <end position="81"/>
    </location>
</feature>
<dbReference type="RefSeq" id="WP_145169309.1">
    <property type="nucleotide sequence ID" value="NZ_CP036525.1"/>
</dbReference>
<protein>
    <submittedName>
        <fullName evidence="6">DoxX</fullName>
    </submittedName>
</protein>
<keyword evidence="3 5" id="KW-1133">Transmembrane helix</keyword>
<dbReference type="InterPro" id="IPR032808">
    <property type="entry name" value="DoxX"/>
</dbReference>
<sequence length="107" mass="11611">MIVLEIIISGAFLYAGVSKLWGAPSLADQFDDFRLPRFMMYVIGSLEIIGSIGLFVEPLTLWAAVGLAALMALAVASHIKARHTFDKIAPSLSLMILATMLAAIIYR</sequence>
<name>A0A517N965_9BACT</name>
<proteinExistence type="predicted"/>
<dbReference type="Proteomes" id="UP000318538">
    <property type="component" value="Chromosome"/>
</dbReference>
<evidence type="ECO:0000256" key="1">
    <source>
        <dbReference type="ARBA" id="ARBA00004141"/>
    </source>
</evidence>
<dbReference type="GO" id="GO:0016020">
    <property type="term" value="C:membrane"/>
    <property type="evidence" value="ECO:0007669"/>
    <property type="project" value="UniProtKB-SubCell"/>
</dbReference>
<organism evidence="6 7">
    <name type="scientific">Rubripirellula lacrimiformis</name>
    <dbReference type="NCBI Taxonomy" id="1930273"/>
    <lineage>
        <taxon>Bacteria</taxon>
        <taxon>Pseudomonadati</taxon>
        <taxon>Planctomycetota</taxon>
        <taxon>Planctomycetia</taxon>
        <taxon>Pirellulales</taxon>
        <taxon>Pirellulaceae</taxon>
        <taxon>Rubripirellula</taxon>
    </lineage>
</organism>
<feature type="transmembrane region" description="Helical" evidence="5">
    <location>
        <begin position="88"/>
        <end position="106"/>
    </location>
</feature>
<evidence type="ECO:0000256" key="2">
    <source>
        <dbReference type="ARBA" id="ARBA00022692"/>
    </source>
</evidence>
<evidence type="ECO:0000256" key="4">
    <source>
        <dbReference type="ARBA" id="ARBA00023136"/>
    </source>
</evidence>
<evidence type="ECO:0000313" key="7">
    <source>
        <dbReference type="Proteomes" id="UP000318538"/>
    </source>
</evidence>
<dbReference type="OrthoDB" id="10013222at2"/>
<keyword evidence="4 5" id="KW-0472">Membrane</keyword>
<keyword evidence="7" id="KW-1185">Reference proteome</keyword>
<dbReference type="KEGG" id="rlc:K227x_20580"/>
<comment type="subcellular location">
    <subcellularLocation>
        <location evidence="1">Membrane</location>
        <topology evidence="1">Multi-pass membrane protein</topology>
    </subcellularLocation>
</comment>
<dbReference type="Pfam" id="PF13564">
    <property type="entry name" value="DoxX_2"/>
    <property type="match status" value="1"/>
</dbReference>
<reference evidence="6 7" key="1">
    <citation type="submission" date="2019-02" db="EMBL/GenBank/DDBJ databases">
        <title>Deep-cultivation of Planctomycetes and their phenomic and genomic characterization uncovers novel biology.</title>
        <authorList>
            <person name="Wiegand S."/>
            <person name="Jogler M."/>
            <person name="Boedeker C."/>
            <person name="Pinto D."/>
            <person name="Vollmers J."/>
            <person name="Rivas-Marin E."/>
            <person name="Kohn T."/>
            <person name="Peeters S.H."/>
            <person name="Heuer A."/>
            <person name="Rast P."/>
            <person name="Oberbeckmann S."/>
            <person name="Bunk B."/>
            <person name="Jeske O."/>
            <person name="Meyerdierks A."/>
            <person name="Storesund J.E."/>
            <person name="Kallscheuer N."/>
            <person name="Luecker S."/>
            <person name="Lage O.M."/>
            <person name="Pohl T."/>
            <person name="Merkel B.J."/>
            <person name="Hornburger P."/>
            <person name="Mueller R.-W."/>
            <person name="Bruemmer F."/>
            <person name="Labrenz M."/>
            <person name="Spormann A.M."/>
            <person name="Op den Camp H."/>
            <person name="Overmann J."/>
            <person name="Amann R."/>
            <person name="Jetten M.S.M."/>
            <person name="Mascher T."/>
            <person name="Medema M.H."/>
            <person name="Devos D.P."/>
            <person name="Kaster A.-K."/>
            <person name="Ovreas L."/>
            <person name="Rohde M."/>
            <person name="Galperin M.Y."/>
            <person name="Jogler C."/>
        </authorList>
    </citation>
    <scope>NUCLEOTIDE SEQUENCE [LARGE SCALE GENOMIC DNA]</scope>
    <source>
        <strain evidence="6 7">K22_7</strain>
    </source>
</reference>
<accession>A0A517N965</accession>
<evidence type="ECO:0000256" key="3">
    <source>
        <dbReference type="ARBA" id="ARBA00022989"/>
    </source>
</evidence>
<keyword evidence="2 5" id="KW-0812">Transmembrane</keyword>
<dbReference type="AlphaFoldDB" id="A0A517N965"/>
<gene>
    <name evidence="6" type="ORF">K227x_20580</name>
</gene>